<dbReference type="GeneTree" id="ENSGT00950000182939"/>
<keyword evidence="1" id="KW-0443">Lipid metabolism</keyword>
<proteinExistence type="inferred from homology"/>
<dbReference type="GO" id="GO:0005737">
    <property type="term" value="C:cytoplasm"/>
    <property type="evidence" value="ECO:0007669"/>
    <property type="project" value="TreeGrafter"/>
</dbReference>
<dbReference type="Gene3D" id="3.90.1200.10">
    <property type="match status" value="1"/>
</dbReference>
<keyword evidence="7" id="KW-1185">Reference proteome</keyword>
<dbReference type="SUPFAM" id="SSF56112">
    <property type="entry name" value="Protein kinase-like (PK-like)"/>
    <property type="match status" value="1"/>
</dbReference>
<dbReference type="RefSeq" id="XP_018608081.1">
    <property type="nucleotide sequence ID" value="XM_018752565.2"/>
</dbReference>
<evidence type="ECO:0000313" key="6">
    <source>
        <dbReference type="Ensembl" id="ENSSFOP00015019431.1"/>
    </source>
</evidence>
<name>A0A8C9RNI0_SCLFO</name>
<dbReference type="PANTHER" id="PTHR22603">
    <property type="entry name" value="CHOLINE/ETHANOALAMINE KINASE"/>
    <property type="match status" value="1"/>
</dbReference>
<dbReference type="GO" id="GO:0004305">
    <property type="term" value="F:ethanolamine kinase activity"/>
    <property type="evidence" value="ECO:0007669"/>
    <property type="project" value="UniProtKB-EC"/>
</dbReference>
<dbReference type="KEGG" id="sfm:108934618"/>
<dbReference type="Proteomes" id="UP000694397">
    <property type="component" value="Chromosome 11"/>
</dbReference>
<dbReference type="InterPro" id="IPR011009">
    <property type="entry name" value="Kinase-like_dom_sf"/>
</dbReference>
<reference evidence="6" key="2">
    <citation type="submission" date="2025-08" db="UniProtKB">
        <authorList>
            <consortium name="Ensembl"/>
        </authorList>
    </citation>
    <scope>IDENTIFICATION</scope>
</reference>
<keyword evidence="2" id="KW-1208">Phospholipid metabolism</keyword>
<dbReference type="GO" id="GO:0006646">
    <property type="term" value="P:phosphatidylethanolamine biosynthetic process"/>
    <property type="evidence" value="ECO:0007669"/>
    <property type="project" value="TreeGrafter"/>
</dbReference>
<evidence type="ECO:0000256" key="5">
    <source>
        <dbReference type="ARBA" id="ARBA00038874"/>
    </source>
</evidence>
<evidence type="ECO:0000313" key="7">
    <source>
        <dbReference type="Proteomes" id="UP000694397"/>
    </source>
</evidence>
<evidence type="ECO:0000256" key="3">
    <source>
        <dbReference type="ARBA" id="ARBA00037883"/>
    </source>
</evidence>
<reference evidence="6" key="3">
    <citation type="submission" date="2025-09" db="UniProtKB">
        <authorList>
            <consortium name="Ensembl"/>
        </authorList>
    </citation>
    <scope>IDENTIFICATION</scope>
</reference>
<dbReference type="Pfam" id="PF01633">
    <property type="entry name" value="Choline_kinase"/>
    <property type="match status" value="1"/>
</dbReference>
<evidence type="ECO:0000256" key="1">
    <source>
        <dbReference type="ARBA" id="ARBA00023209"/>
    </source>
</evidence>
<accession>A0A8C9RNI0</accession>
<comment type="pathway">
    <text evidence="3">Phospholipid metabolism; phosphatidylethanolamine biosynthesis; phosphatidylethanolamine from ethanolamine: step 1/3.</text>
</comment>
<dbReference type="Gene3D" id="3.30.200.20">
    <property type="entry name" value="Phosphorylase Kinase, domain 1"/>
    <property type="match status" value="1"/>
</dbReference>
<evidence type="ECO:0000256" key="4">
    <source>
        <dbReference type="ARBA" id="ARBA00038211"/>
    </source>
</evidence>
<sequence length="359" mass="41864">METSMNSPRKPLLHLDVAVNENDPSSGILVLLGKLRPQWKPEDIKFKLFTEGLTNQLLGCYVDPPPGEVVLVRIYGKKTELYVNREREMETFQVLYAHNCGPQLYCSFQNGICYEFIRGDVMDEQLLRQPCIYRLVAREMARIHAIRPEKEPSARPVLWKKVSELLCLVQAVQSEVPACRQSRPASEVPHFDVLAREVEVLKKHLSAVKSQTVLCHNDLLIKNIVYNEAEGYVRFIDYEYADFNYQAYDIGNHFNEFAGVNDVDYSLYPSQELQRDWLTTYLRSYKQCLGLEPIISDKELQELYVQVCKFSLVSHFTWGLWALLQDHYSTIDFDFLGYAKTRFNYYFKKKGDYFAMKLP</sequence>
<dbReference type="OrthoDB" id="10267235at2759"/>
<dbReference type="PANTHER" id="PTHR22603:SF68">
    <property type="entry name" value="ETHANOLAMINE KINASE 1"/>
    <property type="match status" value="1"/>
</dbReference>
<comment type="similarity">
    <text evidence="4">Belongs to the choline/ethanolamine kinase family.</text>
</comment>
<gene>
    <name evidence="6" type="primary">LOC108934618</name>
</gene>
<organism evidence="6 7">
    <name type="scientific">Scleropages formosus</name>
    <name type="common">Asian bonytongue</name>
    <name type="synonym">Osteoglossum formosum</name>
    <dbReference type="NCBI Taxonomy" id="113540"/>
    <lineage>
        <taxon>Eukaryota</taxon>
        <taxon>Metazoa</taxon>
        <taxon>Chordata</taxon>
        <taxon>Craniata</taxon>
        <taxon>Vertebrata</taxon>
        <taxon>Euteleostomi</taxon>
        <taxon>Actinopterygii</taxon>
        <taxon>Neopterygii</taxon>
        <taxon>Teleostei</taxon>
        <taxon>Osteoglossocephala</taxon>
        <taxon>Osteoglossomorpha</taxon>
        <taxon>Osteoglossiformes</taxon>
        <taxon>Osteoglossidae</taxon>
        <taxon>Scleropages</taxon>
    </lineage>
</organism>
<dbReference type="AlphaFoldDB" id="A0A8C9RNI0"/>
<reference evidence="6 7" key="1">
    <citation type="submission" date="2019-04" db="EMBL/GenBank/DDBJ databases">
        <authorList>
            <consortium name="Wellcome Sanger Institute Data Sharing"/>
        </authorList>
    </citation>
    <scope>NUCLEOTIDE SEQUENCE [LARGE SCALE GENOMIC DNA]</scope>
</reference>
<protein>
    <recommendedName>
        <fullName evidence="5">ethanolamine kinase</fullName>
        <ecNumber evidence="5">2.7.1.82</ecNumber>
    </recommendedName>
</protein>
<dbReference type="GeneID" id="108934618"/>
<dbReference type="EC" id="2.7.1.82" evidence="5"/>
<evidence type="ECO:0000256" key="2">
    <source>
        <dbReference type="ARBA" id="ARBA00023264"/>
    </source>
</evidence>
<keyword evidence="1" id="KW-0594">Phospholipid biosynthesis</keyword>
<keyword evidence="1" id="KW-0444">Lipid biosynthesis</keyword>
<dbReference type="Ensembl" id="ENSSFOT00015019659.2">
    <property type="protein sequence ID" value="ENSSFOP00015019431.1"/>
    <property type="gene ID" value="ENSSFOG00015012498.2"/>
</dbReference>
<dbReference type="CDD" id="cd05157">
    <property type="entry name" value="ETNK_euk"/>
    <property type="match status" value="1"/>
</dbReference>